<name>A0A7S0QBJ6_9EUKA</name>
<evidence type="ECO:0000259" key="4">
    <source>
        <dbReference type="PROSITE" id="PS50056"/>
    </source>
</evidence>
<dbReference type="InterPro" id="IPR029021">
    <property type="entry name" value="Prot-tyrosine_phosphatase-like"/>
</dbReference>
<proteinExistence type="predicted"/>
<dbReference type="CDD" id="cd14498">
    <property type="entry name" value="DSP"/>
    <property type="match status" value="1"/>
</dbReference>
<evidence type="ECO:0000313" key="5">
    <source>
        <dbReference type="EMBL" id="CAD8622040.1"/>
    </source>
</evidence>
<protein>
    <submittedName>
        <fullName evidence="5">Uncharacterized protein</fullName>
    </submittedName>
</protein>
<dbReference type="PROSITE" id="PS50054">
    <property type="entry name" value="TYR_PHOSPHATASE_DUAL"/>
    <property type="match status" value="1"/>
</dbReference>
<dbReference type="SUPFAM" id="SSF52799">
    <property type="entry name" value="(Phosphotyrosine protein) phosphatases II"/>
    <property type="match status" value="1"/>
</dbReference>
<organism evidence="5">
    <name type="scientific">Coccolithus braarudii</name>
    <dbReference type="NCBI Taxonomy" id="221442"/>
    <lineage>
        <taxon>Eukaryota</taxon>
        <taxon>Haptista</taxon>
        <taxon>Haptophyta</taxon>
        <taxon>Prymnesiophyceae</taxon>
        <taxon>Coccolithales</taxon>
        <taxon>Coccolithaceae</taxon>
        <taxon>Coccolithus</taxon>
    </lineage>
</organism>
<dbReference type="PROSITE" id="PS50056">
    <property type="entry name" value="TYR_PHOSPHATASE_2"/>
    <property type="match status" value="1"/>
</dbReference>
<keyword evidence="2" id="KW-0904">Protein phosphatase</keyword>
<dbReference type="InterPro" id="IPR020422">
    <property type="entry name" value="TYR_PHOSPHATASE_DUAL_dom"/>
</dbReference>
<dbReference type="EMBL" id="HBEY01052831">
    <property type="protein sequence ID" value="CAD8622040.1"/>
    <property type="molecule type" value="Transcribed_RNA"/>
</dbReference>
<reference evidence="5" key="1">
    <citation type="submission" date="2021-01" db="EMBL/GenBank/DDBJ databases">
        <authorList>
            <person name="Corre E."/>
            <person name="Pelletier E."/>
            <person name="Niang G."/>
            <person name="Scheremetjew M."/>
            <person name="Finn R."/>
            <person name="Kale V."/>
            <person name="Holt S."/>
            <person name="Cochrane G."/>
            <person name="Meng A."/>
            <person name="Brown T."/>
            <person name="Cohen L."/>
        </authorList>
    </citation>
    <scope>NUCLEOTIDE SEQUENCE</scope>
    <source>
        <strain evidence="5">PLY182g</strain>
    </source>
</reference>
<keyword evidence="1" id="KW-0378">Hydrolase</keyword>
<feature type="domain" description="Tyrosine-protein phosphatase" evidence="3">
    <location>
        <begin position="1"/>
        <end position="117"/>
    </location>
</feature>
<dbReference type="PANTHER" id="PTHR46377">
    <property type="entry name" value="DUAL SPECIFICITY PROTEIN PHOSPHATASE 19"/>
    <property type="match status" value="1"/>
</dbReference>
<dbReference type="PROSITE" id="PS00383">
    <property type="entry name" value="TYR_PHOSPHATASE_1"/>
    <property type="match status" value="1"/>
</dbReference>
<dbReference type="InterPro" id="IPR000340">
    <property type="entry name" value="Dual-sp_phosphatase_cat-dom"/>
</dbReference>
<dbReference type="AlphaFoldDB" id="A0A7S0QBJ6"/>
<dbReference type="InterPro" id="IPR000387">
    <property type="entry name" value="Tyr_Pase_dom"/>
</dbReference>
<dbReference type="GO" id="GO:0005737">
    <property type="term" value="C:cytoplasm"/>
    <property type="evidence" value="ECO:0007669"/>
    <property type="project" value="TreeGrafter"/>
</dbReference>
<feature type="domain" description="Tyrosine specific protein phosphatases" evidence="4">
    <location>
        <begin position="36"/>
        <end position="94"/>
    </location>
</feature>
<gene>
    <name evidence="5" type="ORF">CPEL01642_LOCUS25423</name>
</gene>
<dbReference type="Gene3D" id="3.90.190.10">
    <property type="entry name" value="Protein tyrosine phosphatase superfamily"/>
    <property type="match status" value="1"/>
</dbReference>
<sequence>MTSGSSLVANVFEHSHRVKYVHYALVDQLGENILTKGIRERTRLLSECLANGECPVLVHCNAGLSRSATVLIAWLMAAHSLTLSSAIERVSACRGRPLHINPSFWMALAAWERELRGWPPRTPPSFNFRPAWVEHFEAMGCARDQIERAVRDEGDWVDFDRAFNVLFG</sequence>
<dbReference type="SMART" id="SM00195">
    <property type="entry name" value="DSPc"/>
    <property type="match status" value="1"/>
</dbReference>
<dbReference type="GO" id="GO:0008579">
    <property type="term" value="F:JUN kinase phosphatase activity"/>
    <property type="evidence" value="ECO:0007669"/>
    <property type="project" value="TreeGrafter"/>
</dbReference>
<accession>A0A7S0QBJ6</accession>
<dbReference type="PANTHER" id="PTHR46377:SF1">
    <property type="entry name" value="DUAL SPECIFICITY PROTEIN PHOSPHATASE 19"/>
    <property type="match status" value="1"/>
</dbReference>
<evidence type="ECO:0000256" key="1">
    <source>
        <dbReference type="ARBA" id="ARBA00022801"/>
    </source>
</evidence>
<evidence type="ECO:0000256" key="2">
    <source>
        <dbReference type="ARBA" id="ARBA00022912"/>
    </source>
</evidence>
<evidence type="ECO:0000259" key="3">
    <source>
        <dbReference type="PROSITE" id="PS50054"/>
    </source>
</evidence>
<dbReference type="InterPro" id="IPR016130">
    <property type="entry name" value="Tyr_Pase_AS"/>
</dbReference>
<dbReference type="Pfam" id="PF00782">
    <property type="entry name" value="DSPc"/>
    <property type="match status" value="1"/>
</dbReference>